<evidence type="ECO:0000313" key="2">
    <source>
        <dbReference type="EMBL" id="KIK77753.1"/>
    </source>
</evidence>
<sequence length="90" mass="9793">VYPSLSHMALDYLTIPATSINVECLFIHGYLIVTHTHSHLSAQSTCALLCLGAWSLIELVKTEDVLAVSTVEDVEGNEEALEDGFNSMTL</sequence>
<proteinExistence type="predicted"/>
<dbReference type="InterPro" id="IPR008906">
    <property type="entry name" value="HATC_C_dom"/>
</dbReference>
<dbReference type="GO" id="GO:0046983">
    <property type="term" value="F:protein dimerization activity"/>
    <property type="evidence" value="ECO:0007669"/>
    <property type="project" value="InterPro"/>
</dbReference>
<dbReference type="SUPFAM" id="SSF53098">
    <property type="entry name" value="Ribonuclease H-like"/>
    <property type="match status" value="1"/>
</dbReference>
<evidence type="ECO:0000313" key="3">
    <source>
        <dbReference type="Proteomes" id="UP000054538"/>
    </source>
</evidence>
<protein>
    <recommendedName>
        <fullName evidence="1">HAT C-terminal dimerisation domain-containing protein</fullName>
    </recommendedName>
</protein>
<dbReference type="OrthoDB" id="3258476at2759"/>
<name>A0A0D0CQU9_9AGAM</name>
<dbReference type="InterPro" id="IPR012337">
    <property type="entry name" value="RNaseH-like_sf"/>
</dbReference>
<dbReference type="AlphaFoldDB" id="A0A0D0CQU9"/>
<feature type="domain" description="HAT C-terminal dimerisation" evidence="1">
    <location>
        <begin position="2"/>
        <end position="54"/>
    </location>
</feature>
<dbReference type="Proteomes" id="UP000054538">
    <property type="component" value="Unassembled WGS sequence"/>
</dbReference>
<keyword evidence="3" id="KW-1185">Reference proteome</keyword>
<organism evidence="2 3">
    <name type="scientific">Paxillus rubicundulus Ve08.2h10</name>
    <dbReference type="NCBI Taxonomy" id="930991"/>
    <lineage>
        <taxon>Eukaryota</taxon>
        <taxon>Fungi</taxon>
        <taxon>Dikarya</taxon>
        <taxon>Basidiomycota</taxon>
        <taxon>Agaricomycotina</taxon>
        <taxon>Agaricomycetes</taxon>
        <taxon>Agaricomycetidae</taxon>
        <taxon>Boletales</taxon>
        <taxon>Paxilineae</taxon>
        <taxon>Paxillaceae</taxon>
        <taxon>Paxillus</taxon>
    </lineage>
</organism>
<gene>
    <name evidence="2" type="ORF">PAXRUDRAFT_165819</name>
</gene>
<accession>A0A0D0CQU9</accession>
<dbReference type="EMBL" id="KN826846">
    <property type="protein sequence ID" value="KIK77753.1"/>
    <property type="molecule type" value="Genomic_DNA"/>
</dbReference>
<reference evidence="3" key="2">
    <citation type="submission" date="2015-01" db="EMBL/GenBank/DDBJ databases">
        <title>Evolutionary Origins and Diversification of the Mycorrhizal Mutualists.</title>
        <authorList>
            <consortium name="DOE Joint Genome Institute"/>
            <consortium name="Mycorrhizal Genomics Consortium"/>
            <person name="Kohler A."/>
            <person name="Kuo A."/>
            <person name="Nagy L.G."/>
            <person name="Floudas D."/>
            <person name="Copeland A."/>
            <person name="Barry K.W."/>
            <person name="Cichocki N."/>
            <person name="Veneault-Fourrey C."/>
            <person name="LaButti K."/>
            <person name="Lindquist E.A."/>
            <person name="Lipzen A."/>
            <person name="Lundell T."/>
            <person name="Morin E."/>
            <person name="Murat C."/>
            <person name="Riley R."/>
            <person name="Ohm R."/>
            <person name="Sun H."/>
            <person name="Tunlid A."/>
            <person name="Henrissat B."/>
            <person name="Grigoriev I.V."/>
            <person name="Hibbett D.S."/>
            <person name="Martin F."/>
        </authorList>
    </citation>
    <scope>NUCLEOTIDE SEQUENCE [LARGE SCALE GENOMIC DNA]</scope>
    <source>
        <strain evidence="3">Ve08.2h10</strain>
    </source>
</reference>
<dbReference type="HOGENOM" id="CLU_009123_11_0_1"/>
<dbReference type="InParanoid" id="A0A0D0CQU9"/>
<reference evidence="2 3" key="1">
    <citation type="submission" date="2014-04" db="EMBL/GenBank/DDBJ databases">
        <authorList>
            <consortium name="DOE Joint Genome Institute"/>
            <person name="Kuo A."/>
            <person name="Kohler A."/>
            <person name="Jargeat P."/>
            <person name="Nagy L.G."/>
            <person name="Floudas D."/>
            <person name="Copeland A."/>
            <person name="Barry K.W."/>
            <person name="Cichocki N."/>
            <person name="Veneault-Fourrey C."/>
            <person name="LaButti K."/>
            <person name="Lindquist E.A."/>
            <person name="Lipzen A."/>
            <person name="Lundell T."/>
            <person name="Morin E."/>
            <person name="Murat C."/>
            <person name="Sun H."/>
            <person name="Tunlid A."/>
            <person name="Henrissat B."/>
            <person name="Grigoriev I.V."/>
            <person name="Hibbett D.S."/>
            <person name="Martin F."/>
            <person name="Nordberg H.P."/>
            <person name="Cantor M.N."/>
            <person name="Hua S.X."/>
        </authorList>
    </citation>
    <scope>NUCLEOTIDE SEQUENCE [LARGE SCALE GENOMIC DNA]</scope>
    <source>
        <strain evidence="2 3">Ve08.2h10</strain>
    </source>
</reference>
<dbReference type="Pfam" id="PF05699">
    <property type="entry name" value="Dimer_Tnp_hAT"/>
    <property type="match status" value="1"/>
</dbReference>
<evidence type="ECO:0000259" key="1">
    <source>
        <dbReference type="Pfam" id="PF05699"/>
    </source>
</evidence>
<feature type="non-terminal residue" evidence="2">
    <location>
        <position position="1"/>
    </location>
</feature>